<dbReference type="AlphaFoldDB" id="A0A5B7H3U0"/>
<proteinExistence type="predicted"/>
<keyword evidence="1" id="KW-1133">Transmembrane helix</keyword>
<keyword evidence="3" id="KW-1185">Reference proteome</keyword>
<dbReference type="OrthoDB" id="302728at2759"/>
<evidence type="ECO:0000256" key="1">
    <source>
        <dbReference type="SAM" id="Phobius"/>
    </source>
</evidence>
<dbReference type="Proteomes" id="UP000324222">
    <property type="component" value="Unassembled WGS sequence"/>
</dbReference>
<evidence type="ECO:0000313" key="3">
    <source>
        <dbReference type="Proteomes" id="UP000324222"/>
    </source>
</evidence>
<keyword evidence="1" id="KW-0472">Membrane</keyword>
<evidence type="ECO:0000313" key="2">
    <source>
        <dbReference type="EMBL" id="MPC65742.1"/>
    </source>
</evidence>
<keyword evidence="1" id="KW-0812">Transmembrane</keyword>
<sequence length="130" mass="14482">MGVVARTIASQESKMGKSKTIVPRNSTDRTLFAFMVVGIPFGVVWLGGVIMPHYHHTVDSTVVIHIVSAIFILYNIIHNMLLVIKVDASGRTSYLPSVLKPGMYITKKQASKQKYLHMYVQLRPVNSLPS</sequence>
<dbReference type="EMBL" id="VSRR010023758">
    <property type="protein sequence ID" value="MPC65742.1"/>
    <property type="molecule type" value="Genomic_DNA"/>
</dbReference>
<accession>A0A5B7H3U0</accession>
<gene>
    <name evidence="2" type="ORF">E2C01_059878</name>
</gene>
<reference evidence="2 3" key="1">
    <citation type="submission" date="2019-05" db="EMBL/GenBank/DDBJ databases">
        <title>Another draft genome of Portunus trituberculatus and its Hox gene families provides insights of decapod evolution.</title>
        <authorList>
            <person name="Jeong J.-H."/>
            <person name="Song I."/>
            <person name="Kim S."/>
            <person name="Choi T."/>
            <person name="Kim D."/>
            <person name="Ryu S."/>
            <person name="Kim W."/>
        </authorList>
    </citation>
    <scope>NUCLEOTIDE SEQUENCE [LARGE SCALE GENOMIC DNA]</scope>
    <source>
        <tissue evidence="2">Muscle</tissue>
    </source>
</reference>
<feature type="transmembrane region" description="Helical" evidence="1">
    <location>
        <begin position="31"/>
        <end position="50"/>
    </location>
</feature>
<protein>
    <submittedName>
        <fullName evidence="2">Uncharacterized protein</fullName>
    </submittedName>
</protein>
<name>A0A5B7H3U0_PORTR</name>
<organism evidence="2 3">
    <name type="scientific">Portunus trituberculatus</name>
    <name type="common">Swimming crab</name>
    <name type="synonym">Neptunus trituberculatus</name>
    <dbReference type="NCBI Taxonomy" id="210409"/>
    <lineage>
        <taxon>Eukaryota</taxon>
        <taxon>Metazoa</taxon>
        <taxon>Ecdysozoa</taxon>
        <taxon>Arthropoda</taxon>
        <taxon>Crustacea</taxon>
        <taxon>Multicrustacea</taxon>
        <taxon>Malacostraca</taxon>
        <taxon>Eumalacostraca</taxon>
        <taxon>Eucarida</taxon>
        <taxon>Decapoda</taxon>
        <taxon>Pleocyemata</taxon>
        <taxon>Brachyura</taxon>
        <taxon>Eubrachyura</taxon>
        <taxon>Portunoidea</taxon>
        <taxon>Portunidae</taxon>
        <taxon>Portuninae</taxon>
        <taxon>Portunus</taxon>
    </lineage>
</organism>
<comment type="caution">
    <text evidence="2">The sequence shown here is derived from an EMBL/GenBank/DDBJ whole genome shotgun (WGS) entry which is preliminary data.</text>
</comment>
<feature type="transmembrane region" description="Helical" evidence="1">
    <location>
        <begin position="62"/>
        <end position="84"/>
    </location>
</feature>